<accession>A0AAD1XZB7</accession>
<evidence type="ECO:0000259" key="1">
    <source>
        <dbReference type="PROSITE" id="PS50873"/>
    </source>
</evidence>
<dbReference type="PROSITE" id="PS50873">
    <property type="entry name" value="PEROXIDASE_4"/>
    <property type="match status" value="1"/>
</dbReference>
<feature type="domain" description="Plant heme peroxidase family profile" evidence="1">
    <location>
        <begin position="47"/>
        <end position="341"/>
    </location>
</feature>
<keyword evidence="3" id="KW-1185">Reference proteome</keyword>
<evidence type="ECO:0000313" key="2">
    <source>
        <dbReference type="EMBL" id="CAI2380770.1"/>
    </source>
</evidence>
<dbReference type="Proteomes" id="UP001295684">
    <property type="component" value="Unassembled WGS sequence"/>
</dbReference>
<sequence>METNTGSIIRIPHKISLLSVLIPYYGYVHECAELFLQLDKTSREVWIKNLEPILRVIMNYEECTLVKDLHQTLTMSHVNKLLTSKYYFSLKLNLGTIPSFKAAIALIDQMDICLKDQFELVTIKVTPRSLKLCNKFLEIYMKKGFDKKSIVFDYESCHSLLQHYCIDHAKYIDEPMLGLNLAHTVDSLKEINLCVDSNEPEDKYPPLVKNLRKVLENNYEQILVDAEALLEIERNLPSSNLKFTHKLCKRLQVYIGREDPALKDPEHLKYIVAIGSLLKSTPNVDIVEFNRSSMFKNLVSQGFSSQEEAERPVSRGQPRIGEISAGSGDWGRLRNLCEIKHFEFFNKPKDEELRVDLKVGDAEIIYCDPDTGQMHVYFVKDFKLKISSDKFCWLEESKILGRQRKRSKDPLKKNSAVYLKIDLREDPDFIAFRDVQICIDIDKKSLYKDKLSVFKKFEIILDINSPICFRIPIKSPLIQPPSTVKLFENSPYTSHPYYLSQRGYKSFPLTYFKNYLAESRPYYTLNIFIEPPAGLPHNSATKPISTSCPATSPARPIDYSHSIQILDSLPEQALLSINIHTYLVATQQEGTEEILVAEYRKDTGSKAFCVLLERLKKKHLRELRSEGLVWEDEVVAKLCRLFETKIDAASGIRDIELNLVHVKHVQQILYSLRNNYAVKTVRLLTQEQIKVPRIDSHSRGKKEDRKSEKIYAEILQYCEEFRNKRIGTEITLNTNHPRFMSSYKKGYSLLYRI</sequence>
<dbReference type="EMBL" id="CAMPGE010022753">
    <property type="protein sequence ID" value="CAI2380770.1"/>
    <property type="molecule type" value="Genomic_DNA"/>
</dbReference>
<dbReference type="InterPro" id="IPR002016">
    <property type="entry name" value="Haem_peroxidase"/>
</dbReference>
<name>A0AAD1XZB7_EUPCR</name>
<protein>
    <recommendedName>
        <fullName evidence="1">Plant heme peroxidase family profile domain-containing protein</fullName>
    </recommendedName>
</protein>
<gene>
    <name evidence="2" type="ORF">ECRASSUSDP1_LOCUS22210</name>
</gene>
<dbReference type="GO" id="GO:0004601">
    <property type="term" value="F:peroxidase activity"/>
    <property type="evidence" value="ECO:0007669"/>
    <property type="project" value="InterPro"/>
</dbReference>
<dbReference type="AlphaFoldDB" id="A0AAD1XZB7"/>
<reference evidence="2" key="1">
    <citation type="submission" date="2023-07" db="EMBL/GenBank/DDBJ databases">
        <authorList>
            <consortium name="AG Swart"/>
            <person name="Singh M."/>
            <person name="Singh A."/>
            <person name="Seah K."/>
            <person name="Emmerich C."/>
        </authorList>
    </citation>
    <scope>NUCLEOTIDE SEQUENCE</scope>
    <source>
        <strain evidence="2">DP1</strain>
    </source>
</reference>
<dbReference type="GO" id="GO:0006979">
    <property type="term" value="P:response to oxidative stress"/>
    <property type="evidence" value="ECO:0007669"/>
    <property type="project" value="InterPro"/>
</dbReference>
<organism evidence="2 3">
    <name type="scientific">Euplotes crassus</name>
    <dbReference type="NCBI Taxonomy" id="5936"/>
    <lineage>
        <taxon>Eukaryota</taxon>
        <taxon>Sar</taxon>
        <taxon>Alveolata</taxon>
        <taxon>Ciliophora</taxon>
        <taxon>Intramacronucleata</taxon>
        <taxon>Spirotrichea</taxon>
        <taxon>Hypotrichia</taxon>
        <taxon>Euplotida</taxon>
        <taxon>Euplotidae</taxon>
        <taxon>Moneuplotes</taxon>
    </lineage>
</organism>
<proteinExistence type="predicted"/>
<evidence type="ECO:0000313" key="3">
    <source>
        <dbReference type="Proteomes" id="UP001295684"/>
    </source>
</evidence>
<comment type="caution">
    <text evidence="2">The sequence shown here is derived from an EMBL/GenBank/DDBJ whole genome shotgun (WGS) entry which is preliminary data.</text>
</comment>
<dbReference type="GO" id="GO:0020037">
    <property type="term" value="F:heme binding"/>
    <property type="evidence" value="ECO:0007669"/>
    <property type="project" value="InterPro"/>
</dbReference>